<dbReference type="GO" id="GO:0005634">
    <property type="term" value="C:nucleus"/>
    <property type="evidence" value="ECO:0007669"/>
    <property type="project" value="UniProtKB-SubCell"/>
</dbReference>
<proteinExistence type="inferred from homology"/>
<dbReference type="AlphaFoldDB" id="A0AAF3FN20"/>
<dbReference type="PANTHER" id="PTHR12446:SF34">
    <property type="entry name" value="PROTEIN LIN-54 HOMOLOG"/>
    <property type="match status" value="1"/>
</dbReference>
<name>A0AAF3FN20_9BILA</name>
<accession>A0AAF3FN20</accession>
<dbReference type="InterPro" id="IPR028307">
    <property type="entry name" value="Lin-54_fam"/>
</dbReference>
<dbReference type="InterPro" id="IPR033467">
    <property type="entry name" value="Tesmin/TSO1-like_CXC"/>
</dbReference>
<dbReference type="Pfam" id="PF03638">
    <property type="entry name" value="TCR"/>
    <property type="match status" value="2"/>
</dbReference>
<evidence type="ECO:0000313" key="6">
    <source>
        <dbReference type="WBParaSite" id="MBELARI_LOCUS8574"/>
    </source>
</evidence>
<protein>
    <submittedName>
        <fullName evidence="6">CRC domain-containing protein</fullName>
    </submittedName>
</protein>
<organism evidence="5 6">
    <name type="scientific">Mesorhabditis belari</name>
    <dbReference type="NCBI Taxonomy" id="2138241"/>
    <lineage>
        <taxon>Eukaryota</taxon>
        <taxon>Metazoa</taxon>
        <taxon>Ecdysozoa</taxon>
        <taxon>Nematoda</taxon>
        <taxon>Chromadorea</taxon>
        <taxon>Rhabditida</taxon>
        <taxon>Rhabditina</taxon>
        <taxon>Rhabditomorpha</taxon>
        <taxon>Rhabditoidea</taxon>
        <taxon>Rhabditidae</taxon>
        <taxon>Mesorhabditinae</taxon>
        <taxon>Mesorhabditis</taxon>
    </lineage>
</organism>
<dbReference type="PROSITE" id="PS51634">
    <property type="entry name" value="CRC"/>
    <property type="match status" value="1"/>
</dbReference>
<keyword evidence="5" id="KW-1185">Reference proteome</keyword>
<evidence type="ECO:0000256" key="3">
    <source>
        <dbReference type="ARBA" id="ARBA00023242"/>
    </source>
</evidence>
<keyword evidence="3" id="KW-0539">Nucleus</keyword>
<dbReference type="InterPro" id="IPR005172">
    <property type="entry name" value="CRC"/>
</dbReference>
<dbReference type="SMART" id="SM01114">
    <property type="entry name" value="CXC"/>
    <property type="match status" value="2"/>
</dbReference>
<evidence type="ECO:0000259" key="4">
    <source>
        <dbReference type="PROSITE" id="PS51634"/>
    </source>
</evidence>
<dbReference type="Proteomes" id="UP000887575">
    <property type="component" value="Unassembled WGS sequence"/>
</dbReference>
<reference evidence="6" key="1">
    <citation type="submission" date="2024-02" db="UniProtKB">
        <authorList>
            <consortium name="WormBaseParasite"/>
        </authorList>
    </citation>
    <scope>IDENTIFICATION</scope>
</reference>
<evidence type="ECO:0000313" key="5">
    <source>
        <dbReference type="Proteomes" id="UP000887575"/>
    </source>
</evidence>
<dbReference type="PANTHER" id="PTHR12446">
    <property type="entry name" value="TESMIN/TSO1-RELATED"/>
    <property type="match status" value="1"/>
</dbReference>
<comment type="subcellular location">
    <subcellularLocation>
        <location evidence="1">Nucleus</location>
    </subcellularLocation>
</comment>
<comment type="similarity">
    <text evidence="2">Belongs to the lin-54 family.</text>
</comment>
<evidence type="ECO:0000256" key="1">
    <source>
        <dbReference type="ARBA" id="ARBA00004123"/>
    </source>
</evidence>
<sequence length="340" mass="38059">MIEQDIYLEEVESEEPSQFSSSTDFLAYGRSSLPATNTIYRIEKENSAHPSNGKQEALTYKNLPLASSSTGQQNYEMVHRTAYQQSLSVPRRPSKKKSNLGLKKPCNCTKSMCLKLYCDCFANGEFCRDCNCKDCHNNMDYEAERSRAIKQSLERNPQAFQPKIGVAPKGQLEAERLHQKGCHCKKSSCLKNYCECYEAKVACTDRCKCTSCRNTESDRIAKAQLASARESSRVTSASLLSVASGSCISTTASASRFSDEESDSDERSDPKTRPWFYLRDEVIEATTTCLVAQADELENSDSAEEILEHGILHEFANAIRKIIEHSQMAGLDVAQQDLFH</sequence>
<dbReference type="WBParaSite" id="MBELARI_LOCUS8574">
    <property type="protein sequence ID" value="MBELARI_LOCUS8574"/>
    <property type="gene ID" value="MBELARI_LOCUS8574"/>
</dbReference>
<evidence type="ECO:0000256" key="2">
    <source>
        <dbReference type="ARBA" id="ARBA00007267"/>
    </source>
</evidence>
<dbReference type="GO" id="GO:0006355">
    <property type="term" value="P:regulation of DNA-templated transcription"/>
    <property type="evidence" value="ECO:0007669"/>
    <property type="project" value="TreeGrafter"/>
</dbReference>
<feature type="domain" description="CRC" evidence="4">
    <location>
        <begin position="102"/>
        <end position="217"/>
    </location>
</feature>